<dbReference type="GO" id="GO:0005509">
    <property type="term" value="F:calcium ion binding"/>
    <property type="evidence" value="ECO:0007669"/>
    <property type="project" value="InterPro"/>
</dbReference>
<dbReference type="EMBL" id="LSRX01000629">
    <property type="protein sequence ID" value="OLP92239.1"/>
    <property type="molecule type" value="Genomic_DNA"/>
</dbReference>
<dbReference type="InterPro" id="IPR018247">
    <property type="entry name" value="EF_Hand_1_Ca_BS"/>
</dbReference>
<dbReference type="CDD" id="cd00051">
    <property type="entry name" value="EFh"/>
    <property type="match status" value="1"/>
</dbReference>
<evidence type="ECO:0000259" key="12">
    <source>
        <dbReference type="PROSITE" id="PS50222"/>
    </source>
</evidence>
<feature type="transmembrane region" description="Helical" evidence="11">
    <location>
        <begin position="1991"/>
        <end position="2014"/>
    </location>
</feature>
<dbReference type="InterPro" id="IPR011989">
    <property type="entry name" value="ARM-like"/>
</dbReference>
<dbReference type="Pfam" id="PF00520">
    <property type="entry name" value="Ion_trans"/>
    <property type="match status" value="1"/>
</dbReference>
<evidence type="ECO:0000256" key="2">
    <source>
        <dbReference type="ARBA" id="ARBA00004141"/>
    </source>
</evidence>
<evidence type="ECO:0000256" key="4">
    <source>
        <dbReference type="ARBA" id="ARBA00022679"/>
    </source>
</evidence>
<dbReference type="InterPro" id="IPR016024">
    <property type="entry name" value="ARM-type_fold"/>
</dbReference>
<dbReference type="SUPFAM" id="SSF81324">
    <property type="entry name" value="Voltage-gated potassium channels"/>
    <property type="match status" value="1"/>
</dbReference>
<feature type="repeat" description="ANK" evidence="9">
    <location>
        <begin position="1326"/>
        <end position="1358"/>
    </location>
</feature>
<dbReference type="Pfam" id="PF07690">
    <property type="entry name" value="MFS_1"/>
    <property type="match status" value="1"/>
</dbReference>
<feature type="compositionally biased region" description="Low complexity" evidence="10">
    <location>
        <begin position="1085"/>
        <end position="1094"/>
    </location>
</feature>
<dbReference type="Gene3D" id="1.10.287.70">
    <property type="match status" value="1"/>
</dbReference>
<dbReference type="GO" id="GO:0016020">
    <property type="term" value="C:membrane"/>
    <property type="evidence" value="ECO:0007669"/>
    <property type="project" value="UniProtKB-SubCell"/>
</dbReference>
<feature type="region of interest" description="Disordered" evidence="10">
    <location>
        <begin position="805"/>
        <end position="835"/>
    </location>
</feature>
<comment type="subcellular location">
    <subcellularLocation>
        <location evidence="2">Membrane</location>
        <topology evidence="2">Multi-pass membrane protein</topology>
    </subcellularLocation>
</comment>
<dbReference type="InterPro" id="IPR020846">
    <property type="entry name" value="MFS_dom"/>
</dbReference>
<feature type="domain" description="EF-hand" evidence="12">
    <location>
        <begin position="2173"/>
        <end position="2208"/>
    </location>
</feature>
<dbReference type="PROSITE" id="PS50850">
    <property type="entry name" value="MFS"/>
    <property type="match status" value="1"/>
</dbReference>
<dbReference type="GO" id="GO:0005216">
    <property type="term" value="F:monoatomic ion channel activity"/>
    <property type="evidence" value="ECO:0007669"/>
    <property type="project" value="InterPro"/>
</dbReference>
<dbReference type="PANTHER" id="PTHR45670">
    <property type="entry name" value="E3 UBIQUITIN-PROTEIN LIGASE TRIP12"/>
    <property type="match status" value="1"/>
</dbReference>
<feature type="region of interest" description="Disordered" evidence="10">
    <location>
        <begin position="1570"/>
        <end position="1655"/>
    </location>
</feature>
<accession>A0A1Q9DAV1</accession>
<evidence type="ECO:0000256" key="7">
    <source>
        <dbReference type="ARBA" id="ARBA00022989"/>
    </source>
</evidence>
<dbReference type="Pfam" id="PF13499">
    <property type="entry name" value="EF-hand_7"/>
    <property type="match status" value="1"/>
</dbReference>
<dbReference type="InterPro" id="IPR002048">
    <property type="entry name" value="EF_hand_dom"/>
</dbReference>
<gene>
    <name evidence="14" type="primary">UPL3</name>
    <name evidence="14" type="ORF">AK812_SmicGene25971</name>
</gene>
<evidence type="ECO:0000256" key="8">
    <source>
        <dbReference type="ARBA" id="ARBA00023136"/>
    </source>
</evidence>
<dbReference type="SMART" id="SM00054">
    <property type="entry name" value="EFh"/>
    <property type="match status" value="2"/>
</dbReference>
<keyword evidence="15" id="KW-1185">Reference proteome</keyword>
<feature type="transmembrane region" description="Helical" evidence="11">
    <location>
        <begin position="228"/>
        <end position="250"/>
    </location>
</feature>
<dbReference type="PROSITE" id="PS00303">
    <property type="entry name" value="S100_CABP"/>
    <property type="match status" value="1"/>
</dbReference>
<feature type="transmembrane region" description="Helical" evidence="11">
    <location>
        <begin position="403"/>
        <end position="424"/>
    </location>
</feature>
<feature type="transmembrane region" description="Helical" evidence="11">
    <location>
        <begin position="135"/>
        <end position="153"/>
    </location>
</feature>
<evidence type="ECO:0000256" key="3">
    <source>
        <dbReference type="ARBA" id="ARBA00012485"/>
    </source>
</evidence>
<dbReference type="Gene3D" id="1.10.238.10">
    <property type="entry name" value="EF-hand"/>
    <property type="match status" value="1"/>
</dbReference>
<dbReference type="EC" id="2.3.2.26" evidence="3"/>
<dbReference type="GO" id="GO:0043161">
    <property type="term" value="P:proteasome-mediated ubiquitin-dependent protein catabolic process"/>
    <property type="evidence" value="ECO:0007669"/>
    <property type="project" value="TreeGrafter"/>
</dbReference>
<proteinExistence type="predicted"/>
<feature type="domain" description="EF-hand" evidence="12">
    <location>
        <begin position="2217"/>
        <end position="2252"/>
    </location>
</feature>
<dbReference type="SUPFAM" id="SSF48371">
    <property type="entry name" value="ARM repeat"/>
    <property type="match status" value="1"/>
</dbReference>
<feature type="transmembrane region" description="Helical" evidence="11">
    <location>
        <begin position="288"/>
        <end position="312"/>
    </location>
</feature>
<evidence type="ECO:0000313" key="14">
    <source>
        <dbReference type="EMBL" id="OLP92239.1"/>
    </source>
</evidence>
<evidence type="ECO:0000313" key="15">
    <source>
        <dbReference type="Proteomes" id="UP000186817"/>
    </source>
</evidence>
<dbReference type="Gene3D" id="1.20.1250.20">
    <property type="entry name" value="MFS general substrate transporter like domains"/>
    <property type="match status" value="1"/>
</dbReference>
<feature type="transmembrane region" description="Helical" evidence="11">
    <location>
        <begin position="378"/>
        <end position="396"/>
    </location>
</feature>
<dbReference type="InterPro" id="IPR036770">
    <property type="entry name" value="Ankyrin_rpt-contain_sf"/>
</dbReference>
<dbReference type="GO" id="GO:0000209">
    <property type="term" value="P:protein polyubiquitination"/>
    <property type="evidence" value="ECO:0007669"/>
    <property type="project" value="TreeGrafter"/>
</dbReference>
<dbReference type="PROSITE" id="PS50222">
    <property type="entry name" value="EF_HAND_2"/>
    <property type="match status" value="2"/>
</dbReference>
<dbReference type="InterPro" id="IPR005821">
    <property type="entry name" value="Ion_trans_dom"/>
</dbReference>
<dbReference type="PROSITE" id="PS00018">
    <property type="entry name" value="EF_HAND_1"/>
    <property type="match status" value="2"/>
</dbReference>
<dbReference type="InterPro" id="IPR045322">
    <property type="entry name" value="HECTD1/TRIP12-like"/>
</dbReference>
<feature type="region of interest" description="Disordered" evidence="10">
    <location>
        <begin position="1741"/>
        <end position="1800"/>
    </location>
</feature>
<evidence type="ECO:0000256" key="1">
    <source>
        <dbReference type="ARBA" id="ARBA00000885"/>
    </source>
</evidence>
<feature type="compositionally biased region" description="Acidic residues" evidence="10">
    <location>
        <begin position="813"/>
        <end position="827"/>
    </location>
</feature>
<feature type="region of interest" description="Disordered" evidence="10">
    <location>
        <begin position="96"/>
        <end position="128"/>
    </location>
</feature>
<reference evidence="14 15" key="1">
    <citation type="submission" date="2016-02" db="EMBL/GenBank/DDBJ databases">
        <title>Genome analysis of coral dinoflagellate symbionts highlights evolutionary adaptations to a symbiotic lifestyle.</title>
        <authorList>
            <person name="Aranda M."/>
            <person name="Li Y."/>
            <person name="Liew Y.J."/>
            <person name="Baumgarten S."/>
            <person name="Simakov O."/>
            <person name="Wilson M."/>
            <person name="Piel J."/>
            <person name="Ashoor H."/>
            <person name="Bougouffa S."/>
            <person name="Bajic V.B."/>
            <person name="Ryu T."/>
            <person name="Ravasi T."/>
            <person name="Bayer T."/>
            <person name="Micklem G."/>
            <person name="Kim H."/>
            <person name="Bhak J."/>
            <person name="Lajeunesse T.C."/>
            <person name="Voolstra C.R."/>
        </authorList>
    </citation>
    <scope>NUCLEOTIDE SEQUENCE [LARGE SCALE GENOMIC DNA]</scope>
    <source>
        <strain evidence="14 15">CCMP2467</strain>
    </source>
</reference>
<comment type="catalytic activity">
    <reaction evidence="1">
        <text>S-ubiquitinyl-[E2 ubiquitin-conjugating enzyme]-L-cysteine + [acceptor protein]-L-lysine = [E2 ubiquitin-conjugating enzyme]-L-cysteine + N(6)-ubiquitinyl-[acceptor protein]-L-lysine.</text>
        <dbReference type="EC" id="2.3.2.26"/>
    </reaction>
</comment>
<evidence type="ECO:0000259" key="13">
    <source>
        <dbReference type="PROSITE" id="PS50850"/>
    </source>
</evidence>
<dbReference type="SUPFAM" id="SSF103473">
    <property type="entry name" value="MFS general substrate transporter"/>
    <property type="match status" value="1"/>
</dbReference>
<feature type="transmembrane region" description="Helical" evidence="11">
    <location>
        <begin position="2132"/>
        <end position="2155"/>
    </location>
</feature>
<dbReference type="InterPro" id="IPR002110">
    <property type="entry name" value="Ankyrin_rpt"/>
</dbReference>
<feature type="transmembrane region" description="Helical" evidence="11">
    <location>
        <begin position="344"/>
        <end position="366"/>
    </location>
</feature>
<feature type="compositionally biased region" description="Basic and acidic residues" evidence="10">
    <location>
        <begin position="117"/>
        <end position="128"/>
    </location>
</feature>
<feature type="transmembrane region" description="Helical" evidence="11">
    <location>
        <begin position="202"/>
        <end position="222"/>
    </location>
</feature>
<dbReference type="InterPro" id="IPR001751">
    <property type="entry name" value="S100/CaBP7/8-like_CS"/>
</dbReference>
<keyword evidence="5 11" id="KW-0812">Transmembrane</keyword>
<keyword evidence="4" id="KW-0808">Transferase</keyword>
<dbReference type="Gene3D" id="1.25.40.20">
    <property type="entry name" value="Ankyrin repeat-containing domain"/>
    <property type="match status" value="1"/>
</dbReference>
<evidence type="ECO:0000256" key="5">
    <source>
        <dbReference type="ARBA" id="ARBA00022692"/>
    </source>
</evidence>
<evidence type="ECO:0000256" key="10">
    <source>
        <dbReference type="SAM" id="MobiDB-lite"/>
    </source>
</evidence>
<sequence>MALPPGPHRRAQHLRGSEPTKLVKAELPNDRTVRQCLVVPTIQRQILPARLSQGVPARSGTQPPRHRESWVRSVSIFGSLAVCAGAYMYTRSRRAGTRRPSSLTTKRWGCGRGHPRRAQEQEPPEEKEKMQVKEGSIYALLLVSCFSLLGFTMPSPALPEIRNRFVMPNWETGLVASSMSLGMLAAVWYWPTRSDAWGRIKVLKWSMFVTALLFFVQAWFLHTEWFRGFLFMRLVTGCFAGCNPIFKAYLADVVPASRLARFMVWREASATFAFIVGPFLGGQMTARFGIAGPFLATFVAHLLGAGICWTCVEESPVRTSDVEVKDSMQPDDSAKKWPLRVNQVFVMSFFYVVSQTCFSFFTPLLLHDKFGFKEAGTIGVFLTSVAGFVLFCQLFLYKALFRWLGLVWTGALGALGILLGLLFMGLGSFQGGPLQLMIGGACYAFGSATFPTTVPTLLAKFVSKEQRGKVLGRDSLINNVGRVVTPLCLAFLYDTRQDGIGCPAESDAETPSGVPRRTLSRQRPGGSELGGTFSFFMKRAQQMEGSEASEGFHAPFGIGSSSSSQFSPLLRDLKSEDGQKQLLALTELAEQLSFSSEEALISFPMETFIPLLINLLGNPGNGDETTAQVMLLACRCLFNVVDILPPTARIIVGHGGLSVLCANLLNIEYIDVAELTVSIIELISEDQPLQVLKAGGLEAILSFLDFFQISVQRQAANAAAAMLRAVPPPDVFNQQVKPALPTLAQLLQHSDPQVLYSICEGWRRVIDGCIAAHEQPKQQDASSVSGASASLVSRFAAQARVRFGSEGTKRAAEEDEEDEDEEDEDDVLPPPSPVVQPISTESLAASLQDMIPSSVLSNLLLLLLGNGISSTPQTSVVVAEVLYILSVLTNYSHNFTEEVLKQDICGLLGMMVLGMDLVGTGVGSAQGSSLLIRVLALVASVMPSVLLTESGCVCEERRLMVFRQHPEFLDALSKTFLPMLIDICQASMDPSVQSVCISLLLTFSLASQERPELQKNLEPVQLASFLASLLLTEPSTSVTLSCLLIGEQTLRHHYDVYVLHFIRQGVRQAISNQASADSEQPSQEPAEATAAEAAGATSAAVPSVGKLLRRLCKEVAQRTLQNHFDSRTAVEMVVLDRLKEVAELLESETSAAQALQQLRCLLLAEEGVTAFELTCSGVSSAMSAYLFPECDDADVFKERLRLFLEHIVTPPGGALQKLVKLCVSVLQRVEQGPLNLFPTQASPAMYLPQHLLLATSQHRNSGFEGAAALDWTTMPLIAPKDAAPVKMSAKMAPELELFVVCGWGKCPKRLERAMKRKPNVNYKNEDGLTPLFNATMCGSADFVEKLIKAGAEPNVVATEYLLTPLEWVTAKVNYDEERDRRLNDFDQVNRLDDTCLAVRPDIEPFRKVKQVLEKNGGVEAKAFSNNPKIKPDGSIDGGKPSELRSYKLSADGSYTASHYLRSGKFDMLKYEDGRLVECEYDPKTGHWEGYEDPYCEQAEICTVPFFLDQTLETRTALQQIRRAADARSRRVDPMDSLRLFSSRSGVGSMSSPLLSVLRLLAKPVKELGGQEVATSEKELPAPPSPPAGTWQSDKEDSADAEPSSASQGAHGVHEVEEASETLPGQPDEEPQWAGHASIESESPRPAEDNLAGTRDADETLQRPLQVHPPELEEESPGPPAHRLDSFHMDLSDTEDLPNTEVRVPVSPLSDEAYEGYGVYSSMVRFSDPGSHSRESLPALLDHAANPHQPPSEASSSVNLKSKFKSSRMTTKSLGSLDIRRNVSSPVQGSSSRTLGQNMQSARAVRDLIPSAEMARRSLTINSGRLSPAKQDAPELPRGSSLKQLRPVTSIRLPRSRPVSWVDRKQHVSEVRTAQMDLGWDMEGHLPDLSSAAPGFLSQAHLRSEEYWKDLLGIDDESIATFSFIQSDLCGKFMATCIIVFVLVVGHHDTDRLPNWGSELVHFILAISLIEIAMHICNHYQGAPYKKPEDRTILFLDTIAVLVSCCEIWIFPVVLGPSLHFSRMVWLIRFLRVISMIPSLRELTLGVLDALQGLFWVLMFLFIFVYALAVVLTRMIGHHERSSDPDVQEVQDMFANVGNSMFYLFQLTSQWSLVPLFPLLKASPATCVGFTLFYIYSGWVIVAVMTGTVSFTMISFKARMVQEDELREEEKRVFVKQVLEDIFLALDEDGNGELSYEEFQALLRSKEVLLLLSDNTDIKIQDLEDMWQWIDTDKSGSVTIVEFFEGFEMLNEPFRQKTLLKVQERISGEIQITSKRLLELAMESLDACCHSIYTPMNKIHAVLEQVQIQLLTALRLKHQVGLVPVNAQTDEDSAVAEVLIGAGMQVPEVVNSLASLEARLEMQMLEAIERINNFRAVKTQRHLRWSQSSHDQF</sequence>
<feature type="region of interest" description="Disordered" evidence="10">
    <location>
        <begin position="1818"/>
        <end position="1839"/>
    </location>
</feature>
<feature type="domain" description="Major facilitator superfamily (MFS) profile" evidence="13">
    <location>
        <begin position="136"/>
        <end position="542"/>
    </location>
</feature>
<dbReference type="InterPro" id="IPR036259">
    <property type="entry name" value="MFS_trans_sf"/>
</dbReference>
<dbReference type="GO" id="GO:0061630">
    <property type="term" value="F:ubiquitin protein ligase activity"/>
    <property type="evidence" value="ECO:0007669"/>
    <property type="project" value="UniProtKB-EC"/>
</dbReference>
<feature type="compositionally biased region" description="Polar residues" evidence="10">
    <location>
        <begin position="1073"/>
        <end position="1083"/>
    </location>
</feature>
<dbReference type="Pfam" id="PF25579">
    <property type="entry name" value="TPR_TRIP12_N"/>
    <property type="match status" value="1"/>
</dbReference>
<keyword evidence="9" id="KW-0040">ANK repeat</keyword>
<dbReference type="InterPro" id="IPR011701">
    <property type="entry name" value="MFS"/>
</dbReference>
<dbReference type="SMART" id="SM00248">
    <property type="entry name" value="ANK"/>
    <property type="match status" value="1"/>
</dbReference>
<dbReference type="PANTHER" id="PTHR45670:SF1">
    <property type="entry name" value="E3 UBIQUITIN-PROTEIN LIGASE HECTD1"/>
    <property type="match status" value="1"/>
</dbReference>
<feature type="transmembrane region" description="Helical" evidence="11">
    <location>
        <begin position="1928"/>
        <end position="1947"/>
    </location>
</feature>
<organism evidence="14 15">
    <name type="scientific">Symbiodinium microadriaticum</name>
    <name type="common">Dinoflagellate</name>
    <name type="synonym">Zooxanthella microadriatica</name>
    <dbReference type="NCBI Taxonomy" id="2951"/>
    <lineage>
        <taxon>Eukaryota</taxon>
        <taxon>Sar</taxon>
        <taxon>Alveolata</taxon>
        <taxon>Dinophyceae</taxon>
        <taxon>Suessiales</taxon>
        <taxon>Symbiodiniaceae</taxon>
        <taxon>Symbiodinium</taxon>
    </lineage>
</organism>
<feature type="transmembrane region" description="Helical" evidence="11">
    <location>
        <begin position="173"/>
        <end position="190"/>
    </location>
</feature>
<dbReference type="Gene3D" id="1.25.10.10">
    <property type="entry name" value="Leucine-rich Repeat Variant"/>
    <property type="match status" value="1"/>
</dbReference>
<feature type="transmembrane region" description="Helical" evidence="11">
    <location>
        <begin position="70"/>
        <end position="89"/>
    </location>
</feature>
<dbReference type="InterPro" id="IPR057948">
    <property type="entry name" value="TPR_TRIP12_N"/>
</dbReference>
<dbReference type="InterPro" id="IPR011992">
    <property type="entry name" value="EF-hand-dom_pair"/>
</dbReference>
<feature type="region of interest" description="Disordered" evidence="10">
    <location>
        <begin position="503"/>
        <end position="529"/>
    </location>
</feature>
<name>A0A1Q9DAV1_SYMMI</name>
<feature type="transmembrane region" description="Helical" evidence="11">
    <location>
        <begin position="2052"/>
        <end position="2071"/>
    </location>
</feature>
<keyword evidence="6" id="KW-0106">Calcium</keyword>
<protein>
    <recommendedName>
        <fullName evidence="3">HECT-type E3 ubiquitin transferase</fullName>
        <ecNumber evidence="3">2.3.2.26</ecNumber>
    </recommendedName>
</protein>
<evidence type="ECO:0000256" key="9">
    <source>
        <dbReference type="PROSITE-ProRule" id="PRU00023"/>
    </source>
</evidence>
<dbReference type="PROSITE" id="PS50297">
    <property type="entry name" value="ANK_REP_REGION"/>
    <property type="match status" value="1"/>
</dbReference>
<evidence type="ECO:0000256" key="6">
    <source>
        <dbReference type="ARBA" id="ARBA00022837"/>
    </source>
</evidence>
<keyword evidence="8 11" id="KW-0472">Membrane</keyword>
<dbReference type="SUPFAM" id="SSF47473">
    <property type="entry name" value="EF-hand"/>
    <property type="match status" value="1"/>
</dbReference>
<feature type="region of interest" description="Disordered" evidence="10">
    <location>
        <begin position="1073"/>
        <end position="1094"/>
    </location>
</feature>
<dbReference type="Proteomes" id="UP000186817">
    <property type="component" value="Unassembled WGS sequence"/>
</dbReference>
<feature type="transmembrane region" description="Helical" evidence="11">
    <location>
        <begin position="262"/>
        <end position="282"/>
    </location>
</feature>
<comment type="caution">
    <text evidence="14">The sequence shown here is derived from an EMBL/GenBank/DDBJ whole genome shotgun (WGS) entry which is preliminary data.</text>
</comment>
<dbReference type="PROSITE" id="PS50088">
    <property type="entry name" value="ANK_REPEAT"/>
    <property type="match status" value="1"/>
</dbReference>
<feature type="compositionally biased region" description="Polar residues" evidence="10">
    <location>
        <begin position="1781"/>
        <end position="1800"/>
    </location>
</feature>
<dbReference type="OrthoDB" id="439809at2759"/>
<evidence type="ECO:0000256" key="11">
    <source>
        <dbReference type="SAM" id="Phobius"/>
    </source>
</evidence>
<keyword evidence="7 11" id="KW-1133">Transmembrane helix</keyword>
<dbReference type="SUPFAM" id="SSF48403">
    <property type="entry name" value="Ankyrin repeat"/>
    <property type="match status" value="1"/>
</dbReference>